<dbReference type="EMBL" id="FNBE01000014">
    <property type="protein sequence ID" value="SDG72571.1"/>
    <property type="molecule type" value="Genomic_DNA"/>
</dbReference>
<organism evidence="3 4">
    <name type="scientific">Pseudonocardia oroxyli</name>
    <dbReference type="NCBI Taxonomy" id="366584"/>
    <lineage>
        <taxon>Bacteria</taxon>
        <taxon>Bacillati</taxon>
        <taxon>Actinomycetota</taxon>
        <taxon>Actinomycetes</taxon>
        <taxon>Pseudonocardiales</taxon>
        <taxon>Pseudonocardiaceae</taxon>
        <taxon>Pseudonocardia</taxon>
    </lineage>
</organism>
<dbReference type="RefSeq" id="WP_093087808.1">
    <property type="nucleotide sequence ID" value="NZ_FNBE01000014.1"/>
</dbReference>
<reference evidence="3 4" key="1">
    <citation type="submission" date="2016-10" db="EMBL/GenBank/DDBJ databases">
        <authorList>
            <person name="de Groot N.N."/>
        </authorList>
    </citation>
    <scope>NUCLEOTIDE SEQUENCE [LARGE SCALE GENOMIC DNA]</scope>
    <source>
        <strain evidence="3 4">CGMCC 4.3143</strain>
    </source>
</reference>
<protein>
    <submittedName>
        <fullName evidence="3">Putative Holin-X, holin superfamily III</fullName>
    </submittedName>
</protein>
<accession>A0A1G7WKP5</accession>
<feature type="transmembrane region" description="Helical" evidence="2">
    <location>
        <begin position="52"/>
        <end position="81"/>
    </location>
</feature>
<feature type="transmembrane region" description="Helical" evidence="2">
    <location>
        <begin position="87"/>
        <end position="108"/>
    </location>
</feature>
<name>A0A1G7WKP5_PSEOR</name>
<keyword evidence="2" id="KW-0812">Transmembrane</keyword>
<evidence type="ECO:0000313" key="4">
    <source>
        <dbReference type="Proteomes" id="UP000198967"/>
    </source>
</evidence>
<evidence type="ECO:0000256" key="1">
    <source>
        <dbReference type="SAM" id="MobiDB-lite"/>
    </source>
</evidence>
<feature type="region of interest" description="Disordered" evidence="1">
    <location>
        <begin position="1"/>
        <end position="22"/>
    </location>
</feature>
<keyword evidence="2" id="KW-1133">Transmembrane helix</keyword>
<dbReference type="STRING" id="366584.SAMN05216377_114163"/>
<proteinExistence type="predicted"/>
<dbReference type="AlphaFoldDB" id="A0A1G7WKP5"/>
<keyword evidence="2" id="KW-0472">Membrane</keyword>
<dbReference type="Pfam" id="PF07332">
    <property type="entry name" value="Phage_holin_3_6"/>
    <property type="match status" value="1"/>
</dbReference>
<evidence type="ECO:0000313" key="3">
    <source>
        <dbReference type="EMBL" id="SDG72571.1"/>
    </source>
</evidence>
<feature type="compositionally biased region" description="Low complexity" evidence="1">
    <location>
        <begin position="1"/>
        <end position="12"/>
    </location>
</feature>
<keyword evidence="4" id="KW-1185">Reference proteome</keyword>
<sequence>MATTDGTRTSTTPPEEASTAQLVRQLTEQVRTLVTDEVELAKVEMTAKGKAVGVGAGLAGAGTVLALGGGLAVITAAIAALALVLPVWAAALIVAAVLLLAGGALALAGKKQITDGVPPVPREAIDSTKHDVDTVRTELRR</sequence>
<evidence type="ECO:0000256" key="2">
    <source>
        <dbReference type="SAM" id="Phobius"/>
    </source>
</evidence>
<dbReference type="InterPro" id="IPR009937">
    <property type="entry name" value="Phage_holin_3_6"/>
</dbReference>
<gene>
    <name evidence="3" type="ORF">SAMN05216377_114163</name>
</gene>
<dbReference type="Proteomes" id="UP000198967">
    <property type="component" value="Unassembled WGS sequence"/>
</dbReference>
<dbReference type="OrthoDB" id="5148485at2"/>